<feature type="binding site" evidence="7">
    <location>
        <position position="17"/>
    </location>
    <ligand>
        <name>a divalent metal cation</name>
        <dbReference type="ChEBI" id="CHEBI:60240"/>
    </ligand>
</feature>
<comment type="catalytic activity">
    <reaction evidence="1 7 8">
        <text>4-CDP-2-C-methyl-D-erythritol 2-phosphate = 2-C-methyl-D-erythritol 2,4-cyclic diphosphate + CMP</text>
        <dbReference type="Rhea" id="RHEA:23864"/>
        <dbReference type="ChEBI" id="CHEBI:57919"/>
        <dbReference type="ChEBI" id="CHEBI:58483"/>
        <dbReference type="ChEBI" id="CHEBI:60377"/>
        <dbReference type="EC" id="4.6.1.12"/>
    </reaction>
</comment>
<keyword evidence="4 7" id="KW-0479">Metal-binding</keyword>
<feature type="binding site" evidence="7">
    <location>
        <begin position="63"/>
        <end position="65"/>
    </location>
    <ligand>
        <name>4-CDP-2-C-methyl-D-erythritol 2-phosphate</name>
        <dbReference type="ChEBI" id="CHEBI:57919"/>
    </ligand>
</feature>
<evidence type="ECO:0000256" key="3">
    <source>
        <dbReference type="ARBA" id="ARBA00012579"/>
    </source>
</evidence>
<sequence>MNQETPLVRVGFGYDVHALAPDCALILGGVHVPFPAGLAGHSDADVLIHAVMDAIVGALGLGDIGRHFPDSDPALEGISSLILLDEVHDMLMQQGWCINNLDATVVAERPKLAPFVPEMRERIARTLQTPAECINIKATTTEGLGFCGRGEGIAAYAIVSLRPAGPGTP</sequence>
<evidence type="ECO:0000256" key="1">
    <source>
        <dbReference type="ARBA" id="ARBA00000200"/>
    </source>
</evidence>
<feature type="binding site" evidence="7">
    <location>
        <begin position="41"/>
        <end position="42"/>
    </location>
    <ligand>
        <name>4-CDP-2-C-methyl-D-erythritol 2-phosphate</name>
        <dbReference type="ChEBI" id="CHEBI:57919"/>
    </ligand>
</feature>
<gene>
    <name evidence="7 10" type="primary">ispF</name>
    <name evidence="10" type="ORF">TRIP_B220046</name>
</gene>
<feature type="binding site" evidence="7">
    <location>
        <begin position="68"/>
        <end position="72"/>
    </location>
    <ligand>
        <name>4-CDP-2-C-methyl-D-erythritol 2-phosphate</name>
        <dbReference type="ChEBI" id="CHEBI:57919"/>
    </ligand>
</feature>
<dbReference type="CDD" id="cd00554">
    <property type="entry name" value="MECDP_synthase"/>
    <property type="match status" value="1"/>
</dbReference>
<reference evidence="10" key="1">
    <citation type="submission" date="2018-07" db="EMBL/GenBank/DDBJ databases">
        <authorList>
            <consortium name="Genoscope - CEA"/>
            <person name="William W."/>
        </authorList>
    </citation>
    <scope>NUCLEOTIDE SEQUENCE</scope>
    <source>
        <strain evidence="10">IK1</strain>
    </source>
</reference>
<feature type="site" description="Transition state stabilizer" evidence="7">
    <location>
        <position position="140"/>
    </location>
</feature>
<organism evidence="10">
    <name type="scientific">Uncultured Desulfatiglans sp</name>
    <dbReference type="NCBI Taxonomy" id="1748965"/>
    <lineage>
        <taxon>Bacteria</taxon>
        <taxon>Pseudomonadati</taxon>
        <taxon>Thermodesulfobacteriota</taxon>
        <taxon>Desulfobacteria</taxon>
        <taxon>Desulfatiglandales</taxon>
        <taxon>Desulfatiglandaceae</taxon>
        <taxon>Desulfatiglans</taxon>
        <taxon>environmental samples</taxon>
    </lineage>
</organism>
<dbReference type="SUPFAM" id="SSF69765">
    <property type="entry name" value="IpsF-like"/>
    <property type="match status" value="1"/>
</dbReference>
<dbReference type="InterPro" id="IPR036571">
    <property type="entry name" value="MECDP_synthase_sf"/>
</dbReference>
<comment type="similarity">
    <text evidence="7 8">Belongs to the IspF family.</text>
</comment>
<feature type="binding site" evidence="7">
    <location>
        <begin position="15"/>
        <end position="17"/>
    </location>
    <ligand>
        <name>4-CDP-2-C-methyl-D-erythritol 2-phosphate</name>
        <dbReference type="ChEBI" id="CHEBI:57919"/>
    </ligand>
</feature>
<keyword evidence="6 7" id="KW-0456">Lyase</keyword>
<evidence type="ECO:0000256" key="2">
    <source>
        <dbReference type="ARBA" id="ARBA00004709"/>
    </source>
</evidence>
<dbReference type="EMBL" id="UPXX01000015">
    <property type="protein sequence ID" value="VBB42798.1"/>
    <property type="molecule type" value="Genomic_DNA"/>
</dbReference>
<comment type="subunit">
    <text evidence="7">Homotrimer.</text>
</comment>
<evidence type="ECO:0000256" key="7">
    <source>
        <dbReference type="HAMAP-Rule" id="MF_00107"/>
    </source>
</evidence>
<dbReference type="GO" id="GO:0016114">
    <property type="term" value="P:terpenoid biosynthetic process"/>
    <property type="evidence" value="ECO:0007669"/>
    <property type="project" value="InterPro"/>
</dbReference>
<evidence type="ECO:0000256" key="8">
    <source>
        <dbReference type="RuleBase" id="RU004395"/>
    </source>
</evidence>
<comment type="caution">
    <text evidence="7">Lacks conserved residue(s) required for the propagation of feature annotation.</text>
</comment>
<dbReference type="PANTHER" id="PTHR43181">
    <property type="entry name" value="2-C-METHYL-D-ERYTHRITOL 2,4-CYCLODIPHOSPHATE SYNTHASE, CHLOROPLASTIC"/>
    <property type="match status" value="1"/>
</dbReference>
<dbReference type="GO" id="GO:0046872">
    <property type="term" value="F:metal ion binding"/>
    <property type="evidence" value="ECO:0007669"/>
    <property type="project" value="UniProtKB-KW"/>
</dbReference>
<dbReference type="EC" id="4.6.1.12" evidence="3 7"/>
<evidence type="ECO:0000256" key="6">
    <source>
        <dbReference type="ARBA" id="ARBA00023239"/>
    </source>
</evidence>
<dbReference type="PANTHER" id="PTHR43181:SF1">
    <property type="entry name" value="2-C-METHYL-D-ERYTHRITOL 2,4-CYCLODIPHOSPHATE SYNTHASE, CHLOROPLASTIC"/>
    <property type="match status" value="1"/>
</dbReference>
<evidence type="ECO:0000313" key="10">
    <source>
        <dbReference type="EMBL" id="VBB42798.1"/>
    </source>
</evidence>
<dbReference type="InterPro" id="IPR020555">
    <property type="entry name" value="MECDP_synthase_CS"/>
</dbReference>
<feature type="domain" description="2-C-methyl-D-erythritol 2,4-cyclodiphosphate synthase" evidence="9">
    <location>
        <begin position="8"/>
        <end position="161"/>
    </location>
</feature>
<feature type="binding site" evidence="7">
    <location>
        <position position="49"/>
    </location>
    <ligand>
        <name>a divalent metal cation</name>
        <dbReference type="ChEBI" id="CHEBI:60240"/>
    </ligand>
</feature>
<accession>A0A653A4D2</accession>
<proteinExistence type="inferred from homology"/>
<comment type="pathway">
    <text evidence="2 7">Isoprenoid biosynthesis; isopentenyl diphosphate biosynthesis via DXP pathway; isopentenyl diphosphate from 1-deoxy-D-xylulose 5-phosphate: step 4/6.</text>
</comment>
<dbReference type="NCBIfam" id="TIGR00151">
    <property type="entry name" value="ispF"/>
    <property type="match status" value="1"/>
</dbReference>
<feature type="binding site" evidence="7">
    <location>
        <begin position="139"/>
        <end position="142"/>
    </location>
    <ligand>
        <name>4-CDP-2-C-methyl-D-erythritol 2-phosphate</name>
        <dbReference type="ChEBI" id="CHEBI:57919"/>
    </ligand>
</feature>
<keyword evidence="5 7" id="KW-0414">Isoprene biosynthesis</keyword>
<dbReference type="HAMAP" id="MF_00107">
    <property type="entry name" value="IspF"/>
    <property type="match status" value="1"/>
</dbReference>
<name>A0A653A4D2_UNCDX</name>
<comment type="function">
    <text evidence="7">Involved in the biosynthesis of isopentenyl diphosphate (IPP) and dimethylallyl diphosphate (DMAPP), two major building blocks of isoprenoid compounds. Catalyzes the conversion of 4-diphosphocytidyl-2-C-methyl-D-erythritol 2-phosphate (CDP-ME2P) to 2-C-methyl-D-erythritol 2,4-cyclodiphosphate (ME-CPP) with a corresponding release of cytidine 5-monophosphate (CMP).</text>
</comment>
<dbReference type="GO" id="GO:0008685">
    <property type="term" value="F:2-C-methyl-D-erythritol 2,4-cyclodiphosphate synthase activity"/>
    <property type="evidence" value="ECO:0007669"/>
    <property type="project" value="UniProtKB-UniRule"/>
</dbReference>
<feature type="site" description="Transition state stabilizer" evidence="7">
    <location>
        <position position="41"/>
    </location>
</feature>
<feature type="binding site" evidence="7">
    <location>
        <position position="149"/>
    </location>
    <ligand>
        <name>4-CDP-2-C-methyl-D-erythritol 2-phosphate</name>
        <dbReference type="ChEBI" id="CHEBI:57919"/>
    </ligand>
</feature>
<protein>
    <recommendedName>
        <fullName evidence="3 7">2-C-methyl-D-erythritol 2,4-cyclodiphosphate synthase</fullName>
        <shortName evidence="7">MECDP-synthase</shortName>
        <shortName evidence="7">MECPP-synthase</shortName>
        <shortName evidence="7">MECPS</shortName>
        <ecNumber evidence="3 7">4.6.1.12</ecNumber>
    </recommendedName>
</protein>
<evidence type="ECO:0000259" key="9">
    <source>
        <dbReference type="Pfam" id="PF02542"/>
    </source>
</evidence>
<dbReference type="Gene3D" id="3.30.1330.50">
    <property type="entry name" value="2-C-methyl-D-erythritol 2,4-cyclodiphosphate synthase"/>
    <property type="match status" value="1"/>
</dbReference>
<dbReference type="PROSITE" id="PS01350">
    <property type="entry name" value="ISPF"/>
    <property type="match status" value="1"/>
</dbReference>
<dbReference type="AlphaFoldDB" id="A0A653A4D2"/>
<evidence type="ECO:0000256" key="5">
    <source>
        <dbReference type="ARBA" id="ARBA00023229"/>
    </source>
</evidence>
<dbReference type="Pfam" id="PF02542">
    <property type="entry name" value="YgbB"/>
    <property type="match status" value="1"/>
</dbReference>
<feature type="binding site" evidence="7">
    <location>
        <position position="146"/>
    </location>
    <ligand>
        <name>4-CDP-2-C-methyl-D-erythritol 2-phosphate</name>
        <dbReference type="ChEBI" id="CHEBI:57919"/>
    </ligand>
</feature>
<dbReference type="InterPro" id="IPR003526">
    <property type="entry name" value="MECDP_synthase"/>
</dbReference>
<dbReference type="UniPathway" id="UPA00056">
    <property type="reaction ID" value="UER00095"/>
</dbReference>
<dbReference type="GO" id="GO:0019288">
    <property type="term" value="P:isopentenyl diphosphate biosynthetic process, methylerythritol 4-phosphate pathway"/>
    <property type="evidence" value="ECO:0007669"/>
    <property type="project" value="UniProtKB-UniRule"/>
</dbReference>
<comment type="cofactor">
    <cofactor evidence="7">
        <name>a divalent metal cation</name>
        <dbReference type="ChEBI" id="CHEBI:60240"/>
    </cofactor>
    <text evidence="7">Binds 1 divalent metal cation per subunit.</text>
</comment>
<feature type="binding site" evidence="7">
    <location>
        <position position="15"/>
    </location>
    <ligand>
        <name>a divalent metal cation</name>
        <dbReference type="ChEBI" id="CHEBI:60240"/>
    </ligand>
</feature>
<evidence type="ECO:0000256" key="4">
    <source>
        <dbReference type="ARBA" id="ARBA00022723"/>
    </source>
</evidence>